<accession>A0ACC2J1I6</accession>
<comment type="caution">
    <text evidence="1">The sequence shown here is derived from an EMBL/GenBank/DDBJ whole genome shotgun (WGS) entry which is preliminary data.</text>
</comment>
<dbReference type="Proteomes" id="UP001153334">
    <property type="component" value="Unassembled WGS sequence"/>
</dbReference>
<evidence type="ECO:0000313" key="2">
    <source>
        <dbReference type="Proteomes" id="UP001153334"/>
    </source>
</evidence>
<evidence type="ECO:0000313" key="1">
    <source>
        <dbReference type="EMBL" id="KAJ8121182.1"/>
    </source>
</evidence>
<name>A0ACC2J1I6_9PEZI</name>
<protein>
    <submittedName>
        <fullName evidence="1">Uncharacterized protein</fullName>
    </submittedName>
</protein>
<reference evidence="1" key="1">
    <citation type="submission" date="2022-11" db="EMBL/GenBank/DDBJ databases">
        <title>Genome Sequence of Nemania bipapillata.</title>
        <authorList>
            <person name="Buettner E."/>
        </authorList>
    </citation>
    <scope>NUCLEOTIDE SEQUENCE</scope>
    <source>
        <strain evidence="1">CP14</strain>
    </source>
</reference>
<keyword evidence="2" id="KW-1185">Reference proteome</keyword>
<sequence>MDPVSAIGLVASIIQLIDATTKVVGYVNDVKDAPAERAQFARHASSLLALLTDLRYRAEEAKSASEPWFLALRRLAVEGGPLEQLRDQMECLATKLQPISADRFKKVQKALTWTLDKKEIVQILAQIERIKTLITLALQEDQFKLTLSMKKDLGDVKENLQEVTREADAERKNEEFEKITSWLSPLDFAAKQIDFLNRRQSGTGEWLLSEPSFQDWVDGKERTLWCNGPPGAGKTILASMVIDWLECQHRSTDTAVIYLYCNYKEENVQAPENMPLDQSL</sequence>
<organism evidence="1 2">
    <name type="scientific">Nemania bipapillata</name>
    <dbReference type="NCBI Taxonomy" id="110536"/>
    <lineage>
        <taxon>Eukaryota</taxon>
        <taxon>Fungi</taxon>
        <taxon>Dikarya</taxon>
        <taxon>Ascomycota</taxon>
        <taxon>Pezizomycotina</taxon>
        <taxon>Sordariomycetes</taxon>
        <taxon>Xylariomycetidae</taxon>
        <taxon>Xylariales</taxon>
        <taxon>Xylariaceae</taxon>
        <taxon>Nemania</taxon>
    </lineage>
</organism>
<proteinExistence type="predicted"/>
<dbReference type="EMBL" id="JAPESX010000463">
    <property type="protein sequence ID" value="KAJ8121182.1"/>
    <property type="molecule type" value="Genomic_DNA"/>
</dbReference>
<gene>
    <name evidence="1" type="ORF">ONZ43_g2301</name>
</gene>